<evidence type="ECO:0000313" key="1">
    <source>
        <dbReference type="EMBL" id="RKH67887.1"/>
    </source>
</evidence>
<evidence type="ECO:0008006" key="3">
    <source>
        <dbReference type="Google" id="ProtNLM"/>
    </source>
</evidence>
<reference evidence="2" key="1">
    <citation type="submission" date="2018-09" db="EMBL/GenBank/DDBJ databases">
        <authorList>
            <person name="Livingstone P.G."/>
            <person name="Whitworth D.E."/>
        </authorList>
    </citation>
    <scope>NUCLEOTIDE SEQUENCE [LARGE SCALE GENOMIC DNA]</scope>
    <source>
        <strain evidence="2">CA051B</strain>
    </source>
</reference>
<organism evidence="1 2">
    <name type="scientific">Corallococcus llansteffanensis</name>
    <dbReference type="NCBI Taxonomy" id="2316731"/>
    <lineage>
        <taxon>Bacteria</taxon>
        <taxon>Pseudomonadati</taxon>
        <taxon>Myxococcota</taxon>
        <taxon>Myxococcia</taxon>
        <taxon>Myxococcales</taxon>
        <taxon>Cystobacterineae</taxon>
        <taxon>Myxococcaceae</taxon>
        <taxon>Corallococcus</taxon>
    </lineage>
</organism>
<accession>A0A3A8QGZ9</accession>
<comment type="caution">
    <text evidence="1">The sequence shown here is derived from an EMBL/GenBank/DDBJ whole genome shotgun (WGS) entry which is preliminary data.</text>
</comment>
<evidence type="ECO:0000313" key="2">
    <source>
        <dbReference type="Proteomes" id="UP000272888"/>
    </source>
</evidence>
<proteinExistence type="predicted"/>
<gene>
    <name evidence="1" type="ORF">D7V93_02110</name>
</gene>
<name>A0A3A8QGZ9_9BACT</name>
<keyword evidence="2" id="KW-1185">Reference proteome</keyword>
<protein>
    <recommendedName>
        <fullName evidence="3">Porin</fullName>
    </recommendedName>
</protein>
<dbReference type="Proteomes" id="UP000272888">
    <property type="component" value="Unassembled WGS sequence"/>
</dbReference>
<dbReference type="EMBL" id="RAWB01000012">
    <property type="protein sequence ID" value="RKH67887.1"/>
    <property type="molecule type" value="Genomic_DNA"/>
</dbReference>
<dbReference type="InterPro" id="IPR023614">
    <property type="entry name" value="Porin_dom_sf"/>
</dbReference>
<sequence length="387" mass="42120">MALAVLGLPLGAMAAPEPEATPAVAQDVAPAPPAPPPLVFRLQARLDSRVLVGRQARLDDYTLDSILVVPGVGGQLTPWFSYGFSAVAYAQSFENAQPRILDTVGMFKLAEPFQIWAGRFVVPFDRFNLSGPFRNLIWSYPGIYDGVRRIGGENGPFGRDTGLSIWGSVGQGFFKYHLMAHQLELGQAAPRLTGRVSFSFLDREPGYFVSTSYLGEKDVVSVGVAMQYQHDGRTWTPVAGAGASSVLPLAVDAAQVQPLPTRVDNLWAVTADLFAEKRLGPGLGTATFDVGYYEYDEHRSYRRAYAITAAYLPHLQLGPGRTQVGIRWEQAYASPLQPQLSNLKAADLSVSYHLSGYNLRLGLDAARQWLGSRVANNVAMGLQYSPP</sequence>
<dbReference type="Gene3D" id="2.40.160.10">
    <property type="entry name" value="Porin"/>
    <property type="match status" value="1"/>
</dbReference>
<dbReference type="AlphaFoldDB" id="A0A3A8QGZ9"/>